<feature type="domain" description="DUF4062" evidence="1">
    <location>
        <begin position="18"/>
        <end position="98"/>
    </location>
</feature>
<dbReference type="RefSeq" id="WP_107959440.1">
    <property type="nucleotide sequence ID" value="NZ_QAOG01000007.1"/>
</dbReference>
<dbReference type="Gene3D" id="1.25.40.10">
    <property type="entry name" value="Tetratricopeptide repeat domain"/>
    <property type="match status" value="1"/>
</dbReference>
<comment type="caution">
    <text evidence="2">The sequence shown here is derived from an EMBL/GenBank/DDBJ whole genome shotgun (WGS) entry which is preliminary data.</text>
</comment>
<sequence length="1171" mass="127132">MPDRSDDVLAGQMERLSIFVSSTIEECAKQRHEARAAIQSLGFDPFVFEREGARTYRPQALYLGRLRRSQLAIGIYRASYGWVDEAKGQTLSGLEDEYVEIRRLKLGFLAYIEKHAKRDPRLTAIVDDILGQQTAYFFDADEDLTSVIHADIVTLLAQTFTLRRIAADQRAIAPQTTLDAIFKTAPYYIRRAGLDAALRGLVTHHRAVSVSGVAGAGKSVALAQYAADVGLPYVNGRGLDPRALLAKATDALIGNTANPSNPETFEEARDSFAEAWRGASTWPLVIDDPSDGDLLWSELTAVMQETASGVVVIGSREQPAGFRGGSLQVEGFTQDELALLETVVDADAQRHIAELPAATTTLPLAVRSAIRPLRDEAGNAVTLKERYLALKGRRREIIACLALSGAPLSLTDISSLADSAMDLTALSDEMASLDDLVVEDASGYSLLHDAWAAELVAVTQERAQFFDAVARKLVTLFDSTGRGWLAFQMARLANDDLAVIQAERSLREILYSGSITHFVTAQQFLADHYRTSGDRTSLVQTLVSLAQIASSSHDTAHCAPLLAEARAVAETIGDEALIDFVAEFAATYALQTAMSLETLGEVERIRNRHEEAGDLHGVARLLVEEGVAFQGVNRQDEAEPRFRRALEIFEAHEDAYGQELATRNLAGALLASTATAAEGEQLLATLRPSRGEARERAWMCNILNRRYRDEGRCKEAEEVAREAITIGETLGDRRLVAINQMALGNTLRDDGRCVDALIAYEAAGIEGRAVSRPEIDGRAARLAAACHNSLAESATGVDAQGHAEQAVQLARRAIVIFENSLGSHDHADAYDELGTALISLGREGEGWETRARGVALFRAAGDFDNAHKLERQLAHGAFDLPFDLAMRVMLVAQGKKVDRQSPPLALWAEAAAAMLEQAVPDVAAATSSMLVRHLIAAIPKAYLSAALDRCLRIVADRKIVAGHQNRALFLLNLLAFTAPYQLTRAEMLTIATLCLEGDQQIRLREIPTFGVQLVLEIGSGQMFLFTISAADESVEATYVALCLGAFLAGCDERVSRDFIAPYAKNPAAFDVMTTSLASVGPSLLATVQPHLQDRAVTFVGFGQREEGPPRITAFCSDGAPAAMPPGDERAGAFEIVFVEFLSALVSAAYDVNLQTQEQLPKTKELLRHMLW</sequence>
<protein>
    <submittedName>
        <fullName evidence="2">Uncharacterized protein DUF4062</fullName>
    </submittedName>
</protein>
<organism evidence="2 3">
    <name type="scientific">Sphingomonas aurantiaca</name>
    <dbReference type="NCBI Taxonomy" id="185949"/>
    <lineage>
        <taxon>Bacteria</taxon>
        <taxon>Pseudomonadati</taxon>
        <taxon>Pseudomonadota</taxon>
        <taxon>Alphaproteobacteria</taxon>
        <taxon>Sphingomonadales</taxon>
        <taxon>Sphingomonadaceae</taxon>
        <taxon>Sphingomonas</taxon>
    </lineage>
</organism>
<keyword evidence="3" id="KW-1185">Reference proteome</keyword>
<reference evidence="2 3" key="1">
    <citation type="submission" date="2018-04" db="EMBL/GenBank/DDBJ databases">
        <title>Genomic Encyclopedia of Type Strains, Phase III (KMG-III): the genomes of soil and plant-associated and newly described type strains.</title>
        <authorList>
            <person name="Whitman W."/>
        </authorList>
    </citation>
    <scope>NUCLEOTIDE SEQUENCE [LARGE SCALE GENOMIC DNA]</scope>
    <source>
        <strain evidence="2 3">MA101b</strain>
    </source>
</reference>
<dbReference type="AlphaFoldDB" id="A0A2T5GGZ9"/>
<dbReference type="SUPFAM" id="SSF48452">
    <property type="entry name" value="TPR-like"/>
    <property type="match status" value="1"/>
</dbReference>
<dbReference type="InterPro" id="IPR011990">
    <property type="entry name" value="TPR-like_helical_dom_sf"/>
</dbReference>
<gene>
    <name evidence="2" type="ORF">C8J26_3478</name>
</gene>
<dbReference type="Pfam" id="PF13271">
    <property type="entry name" value="DUF4062"/>
    <property type="match status" value="1"/>
</dbReference>
<dbReference type="InterPro" id="IPR025139">
    <property type="entry name" value="DUF4062"/>
</dbReference>
<evidence type="ECO:0000313" key="3">
    <source>
        <dbReference type="Proteomes" id="UP000244189"/>
    </source>
</evidence>
<proteinExistence type="predicted"/>
<accession>A0A2T5GGZ9</accession>
<evidence type="ECO:0000313" key="2">
    <source>
        <dbReference type="EMBL" id="PTQ58611.1"/>
    </source>
</evidence>
<name>A0A2T5GGZ9_9SPHN</name>
<dbReference type="Proteomes" id="UP000244189">
    <property type="component" value="Unassembled WGS sequence"/>
</dbReference>
<evidence type="ECO:0000259" key="1">
    <source>
        <dbReference type="Pfam" id="PF13271"/>
    </source>
</evidence>
<dbReference type="EMBL" id="QAOG01000007">
    <property type="protein sequence ID" value="PTQ58611.1"/>
    <property type="molecule type" value="Genomic_DNA"/>
</dbReference>